<accession>A0A0C2J7V5</accession>
<evidence type="ECO:0000256" key="1">
    <source>
        <dbReference type="ARBA" id="ARBA00022723"/>
    </source>
</evidence>
<comment type="caution">
    <text evidence="5">The sequence shown here is derived from an EMBL/GenBank/DDBJ whole genome shotgun (WGS) entry which is preliminary data.</text>
</comment>
<feature type="domain" description="UBR-type" evidence="4">
    <location>
        <begin position="83"/>
        <end position="149"/>
    </location>
</feature>
<evidence type="ECO:0000259" key="4">
    <source>
        <dbReference type="Pfam" id="PF02207"/>
    </source>
</evidence>
<sequence>MDQKSGNIMIKEIEMEKVNSFIDQIIMRALLITGLQTFDPNKVCSERRLQDLVIQKILYVCFDQVDFYVSILISSNLGAFRRCTKLIDSKSSAYVCCDCASDPYSPICENSLSDSVPSKHNLVPAILTSEYFCHCRDKRVYNNSPPCRKYDILETAIIPQLNYVKRMACVNRHLFYYL</sequence>
<evidence type="ECO:0000256" key="3">
    <source>
        <dbReference type="ARBA" id="ARBA00022833"/>
    </source>
</evidence>
<keyword evidence="3" id="KW-0862">Zinc</keyword>
<keyword evidence="6" id="KW-1185">Reference proteome</keyword>
<dbReference type="OrthoDB" id="26387at2759"/>
<keyword evidence="2" id="KW-0863">Zinc-finger</keyword>
<evidence type="ECO:0000313" key="5">
    <source>
        <dbReference type="EMBL" id="KII65163.1"/>
    </source>
</evidence>
<name>A0A0C2J7V5_THEKT</name>
<dbReference type="EMBL" id="JWZT01003977">
    <property type="protein sequence ID" value="KII65163.1"/>
    <property type="molecule type" value="Genomic_DNA"/>
</dbReference>
<dbReference type="AlphaFoldDB" id="A0A0C2J7V5"/>
<dbReference type="Gene3D" id="2.10.110.30">
    <property type="match status" value="1"/>
</dbReference>
<dbReference type="Pfam" id="PF02207">
    <property type="entry name" value="zf-UBR"/>
    <property type="match status" value="1"/>
</dbReference>
<evidence type="ECO:0000256" key="2">
    <source>
        <dbReference type="ARBA" id="ARBA00022771"/>
    </source>
</evidence>
<organism evidence="5 6">
    <name type="scientific">Thelohanellus kitauei</name>
    <name type="common">Myxosporean</name>
    <dbReference type="NCBI Taxonomy" id="669202"/>
    <lineage>
        <taxon>Eukaryota</taxon>
        <taxon>Metazoa</taxon>
        <taxon>Cnidaria</taxon>
        <taxon>Myxozoa</taxon>
        <taxon>Myxosporea</taxon>
        <taxon>Bivalvulida</taxon>
        <taxon>Platysporina</taxon>
        <taxon>Myxobolidae</taxon>
        <taxon>Thelohanellus</taxon>
    </lineage>
</organism>
<keyword evidence="1" id="KW-0479">Metal-binding</keyword>
<dbReference type="InterPro" id="IPR003126">
    <property type="entry name" value="Znf_UBR"/>
</dbReference>
<evidence type="ECO:0000313" key="6">
    <source>
        <dbReference type="Proteomes" id="UP000031668"/>
    </source>
</evidence>
<dbReference type="Proteomes" id="UP000031668">
    <property type="component" value="Unassembled WGS sequence"/>
</dbReference>
<reference evidence="5 6" key="1">
    <citation type="journal article" date="2014" name="Genome Biol. Evol.">
        <title>The genome of the myxosporean Thelohanellus kitauei shows adaptations to nutrient acquisition within its fish host.</title>
        <authorList>
            <person name="Yang Y."/>
            <person name="Xiong J."/>
            <person name="Zhou Z."/>
            <person name="Huo F."/>
            <person name="Miao W."/>
            <person name="Ran C."/>
            <person name="Liu Y."/>
            <person name="Zhang J."/>
            <person name="Feng J."/>
            <person name="Wang M."/>
            <person name="Wang M."/>
            <person name="Wang L."/>
            <person name="Yao B."/>
        </authorList>
    </citation>
    <scope>NUCLEOTIDE SEQUENCE [LARGE SCALE GENOMIC DNA]</scope>
    <source>
        <strain evidence="5">Wuqing</strain>
    </source>
</reference>
<dbReference type="GO" id="GO:0008270">
    <property type="term" value="F:zinc ion binding"/>
    <property type="evidence" value="ECO:0007669"/>
    <property type="project" value="UniProtKB-KW"/>
</dbReference>
<proteinExistence type="predicted"/>
<gene>
    <name evidence="5" type="ORF">RF11_07236</name>
</gene>
<protein>
    <submittedName>
        <fullName evidence="5">E3 ubiquitin-protein ligase UBR1</fullName>
    </submittedName>
</protein>